<feature type="binding site" evidence="11">
    <location>
        <position position="194"/>
    </location>
    <ligand>
        <name>Zn(2+)</name>
        <dbReference type="ChEBI" id="CHEBI:29105"/>
        <label>2</label>
    </ligand>
</feature>
<feature type="repeat" description="CXXCXGXG motif" evidence="11">
    <location>
        <begin position="227"/>
        <end position="234"/>
    </location>
</feature>
<dbReference type="Pfam" id="PF00684">
    <property type="entry name" value="DnaJ_CXXCXGXG"/>
    <property type="match status" value="1"/>
</dbReference>
<dbReference type="Proteomes" id="UP000249419">
    <property type="component" value="Unassembled WGS sequence"/>
</dbReference>
<dbReference type="InterPro" id="IPR036410">
    <property type="entry name" value="HSP_DnaJ_Cys-rich_dom_sf"/>
</dbReference>
<sequence>MSSKDWIEKDFYAVLGVDKAASADDIKKAYRKVARESHPDHNPGDPKAEERFKAASEAYNVLSDSGRRREYDEMRSLFGSGAFRRNARGGGQPGGMPFDVSDMFGGGGGGDRRFGGAGFQDLFSSIFSGGQAGGQAAPRGPARGRDVETEVALDFGDAVRGVTLPLTLRAPGVCDTCHGNGAKPGTQPRTCPVCHGAGVTTRNQGSFSFSEPCRNCQGVGTVVEEKCPECHGSGGVTKTRTMNVRFPAGVADGQRIRLAGRGEPGERGGPAGDLFVQVKVRPDELFGRTGDDLTLTVPVTFAEAVLGTDLRVPTLDGAMTLRVPPGTPSGRVLRARGKGVVRRDGQAGDLLVTLDVVVPARLSDEARTALESFAEQTPPAAREHLDARVRRVS</sequence>
<protein>
    <recommendedName>
        <fullName evidence="10 11">Chaperone protein DnaJ</fullName>
    </recommendedName>
</protein>
<dbReference type="InterPro" id="IPR012724">
    <property type="entry name" value="DnaJ"/>
</dbReference>
<keyword evidence="5 11" id="KW-0863">Zinc-finger</keyword>
<feature type="repeat" description="CXXCXGXG motif" evidence="11">
    <location>
        <begin position="213"/>
        <end position="220"/>
    </location>
</feature>
<dbReference type="InterPro" id="IPR036869">
    <property type="entry name" value="J_dom_sf"/>
</dbReference>
<feature type="binding site" evidence="11">
    <location>
        <position position="191"/>
    </location>
    <ligand>
        <name>Zn(2+)</name>
        <dbReference type="ChEBI" id="CHEBI:29105"/>
        <label>2</label>
    </ligand>
</feature>
<feature type="binding site" evidence="11">
    <location>
        <position position="230"/>
    </location>
    <ligand>
        <name>Zn(2+)</name>
        <dbReference type="ChEBI" id="CHEBI:29105"/>
        <label>1</label>
    </ligand>
</feature>
<evidence type="ECO:0000256" key="1">
    <source>
        <dbReference type="ARBA" id="ARBA00022490"/>
    </source>
</evidence>
<dbReference type="HAMAP" id="MF_01152">
    <property type="entry name" value="DnaJ"/>
    <property type="match status" value="1"/>
</dbReference>
<keyword evidence="3 11" id="KW-0479">Metal-binding</keyword>
<dbReference type="GO" id="GO:0005524">
    <property type="term" value="F:ATP binding"/>
    <property type="evidence" value="ECO:0007669"/>
    <property type="project" value="InterPro"/>
</dbReference>
<organism evidence="16 17">
    <name type="scientific">Micromonospora saelicesensis</name>
    <dbReference type="NCBI Taxonomy" id="285676"/>
    <lineage>
        <taxon>Bacteria</taxon>
        <taxon>Bacillati</taxon>
        <taxon>Actinomycetota</taxon>
        <taxon>Actinomycetes</taxon>
        <taxon>Micromonosporales</taxon>
        <taxon>Micromonosporaceae</taxon>
        <taxon>Micromonospora</taxon>
    </lineage>
</organism>
<dbReference type="RefSeq" id="WP_112677466.1">
    <property type="nucleotide sequence ID" value="NZ_PYAG01000033.1"/>
</dbReference>
<dbReference type="InterPro" id="IPR001305">
    <property type="entry name" value="HSP_DnaJ_Cys-rich_dom"/>
</dbReference>
<dbReference type="GO" id="GO:0031072">
    <property type="term" value="F:heat shock protein binding"/>
    <property type="evidence" value="ECO:0007669"/>
    <property type="project" value="InterPro"/>
</dbReference>
<feature type="compositionally biased region" description="Basic and acidic residues" evidence="13">
    <location>
        <begin position="381"/>
        <end position="393"/>
    </location>
</feature>
<keyword evidence="1 11" id="KW-0963">Cytoplasm</keyword>
<dbReference type="Gene3D" id="2.60.260.20">
    <property type="entry name" value="Urease metallochaperone UreE, N-terminal domain"/>
    <property type="match status" value="2"/>
</dbReference>
<evidence type="ECO:0000256" key="2">
    <source>
        <dbReference type="ARBA" id="ARBA00022705"/>
    </source>
</evidence>
<evidence type="ECO:0000313" key="17">
    <source>
        <dbReference type="Proteomes" id="UP000249419"/>
    </source>
</evidence>
<dbReference type="Pfam" id="PF01556">
    <property type="entry name" value="DnaJ_C"/>
    <property type="match status" value="1"/>
</dbReference>
<comment type="function">
    <text evidence="11">Participates actively in the response to hyperosmotic and heat shock by preventing the aggregation of stress-denatured proteins and by disaggregating proteins, also in an autonomous, DnaK-independent fashion. Unfolded proteins bind initially to DnaJ; upon interaction with the DnaJ-bound protein, DnaK hydrolyzes its bound ATP, resulting in the formation of a stable complex. GrpE releases ADP from DnaK; ATP binding to DnaK triggers the release of the substrate protein, thus completing the reaction cycle. Several rounds of ATP-dependent interactions between DnaJ, DnaK and GrpE are required for fully efficient folding. Also involved, together with DnaK and GrpE, in the DNA replication of plasmids through activation of initiation proteins.</text>
</comment>
<evidence type="ECO:0000256" key="4">
    <source>
        <dbReference type="ARBA" id="ARBA00022737"/>
    </source>
</evidence>
<keyword evidence="7 11" id="KW-0346">Stress response</keyword>
<dbReference type="InterPro" id="IPR018253">
    <property type="entry name" value="DnaJ_domain_CS"/>
</dbReference>
<dbReference type="GO" id="GO:0006260">
    <property type="term" value="P:DNA replication"/>
    <property type="evidence" value="ECO:0007669"/>
    <property type="project" value="UniProtKB-KW"/>
</dbReference>
<dbReference type="EMBL" id="PYAG01000033">
    <property type="protein sequence ID" value="RAO29420.1"/>
    <property type="molecule type" value="Genomic_DNA"/>
</dbReference>
<dbReference type="CDD" id="cd06257">
    <property type="entry name" value="DnaJ"/>
    <property type="match status" value="1"/>
</dbReference>
<keyword evidence="2 11" id="KW-0235">DNA replication</keyword>
<feature type="binding site" evidence="11">
    <location>
        <position position="177"/>
    </location>
    <ligand>
        <name>Zn(2+)</name>
        <dbReference type="ChEBI" id="CHEBI:29105"/>
        <label>1</label>
    </ligand>
</feature>
<evidence type="ECO:0000259" key="14">
    <source>
        <dbReference type="PROSITE" id="PS50076"/>
    </source>
</evidence>
<dbReference type="PROSITE" id="PS50076">
    <property type="entry name" value="DNAJ_2"/>
    <property type="match status" value="1"/>
</dbReference>
<keyword evidence="8 11" id="KW-0143">Chaperone</keyword>
<comment type="subunit">
    <text evidence="11">Homodimer.</text>
</comment>
<dbReference type="FunFam" id="2.60.260.20:FF:000005">
    <property type="entry name" value="Chaperone protein dnaJ 1, mitochondrial"/>
    <property type="match status" value="1"/>
</dbReference>
<evidence type="ECO:0000256" key="10">
    <source>
        <dbReference type="ARBA" id="ARBA00067609"/>
    </source>
</evidence>
<dbReference type="SUPFAM" id="SSF57938">
    <property type="entry name" value="DnaJ/Hsp40 cysteine-rich domain"/>
    <property type="match status" value="1"/>
</dbReference>
<dbReference type="CDD" id="cd10747">
    <property type="entry name" value="DnaJ_C"/>
    <property type="match status" value="1"/>
</dbReference>
<evidence type="ECO:0000256" key="9">
    <source>
        <dbReference type="ARBA" id="ARBA00061004"/>
    </source>
</evidence>
<comment type="similarity">
    <text evidence="9 11">Belongs to the DnaJ family.</text>
</comment>
<dbReference type="NCBIfam" id="NF008035">
    <property type="entry name" value="PRK10767.1"/>
    <property type="match status" value="1"/>
</dbReference>
<dbReference type="SUPFAM" id="SSF46565">
    <property type="entry name" value="Chaperone J-domain"/>
    <property type="match status" value="1"/>
</dbReference>
<accession>A0A328NG34</accession>
<reference evidence="16 17" key="1">
    <citation type="submission" date="2018-03" db="EMBL/GenBank/DDBJ databases">
        <title>Defining the species Micromonospora saelicesensis and Micromonospora noduli under the framework of genomics.</title>
        <authorList>
            <person name="Riesco R."/>
            <person name="Trujillo M.E."/>
        </authorList>
    </citation>
    <scope>NUCLEOTIDE SEQUENCE [LARGE SCALE GENOMIC DNA]</scope>
    <source>
        <strain evidence="16 17">PSN13</strain>
    </source>
</reference>
<dbReference type="Pfam" id="PF00226">
    <property type="entry name" value="DnaJ"/>
    <property type="match status" value="1"/>
</dbReference>
<dbReference type="InterPro" id="IPR001623">
    <property type="entry name" value="DnaJ_domain"/>
</dbReference>
<dbReference type="PANTHER" id="PTHR43096">
    <property type="entry name" value="DNAJ HOMOLOG 1, MITOCHONDRIAL-RELATED"/>
    <property type="match status" value="1"/>
</dbReference>
<feature type="repeat" description="CXXCXGXG motif" evidence="11">
    <location>
        <begin position="174"/>
        <end position="181"/>
    </location>
</feature>
<dbReference type="PROSITE" id="PS00636">
    <property type="entry name" value="DNAJ_1"/>
    <property type="match status" value="1"/>
</dbReference>
<feature type="binding site" evidence="11">
    <location>
        <position position="216"/>
    </location>
    <ligand>
        <name>Zn(2+)</name>
        <dbReference type="ChEBI" id="CHEBI:29105"/>
        <label>2</label>
    </ligand>
</feature>
<evidence type="ECO:0000256" key="8">
    <source>
        <dbReference type="ARBA" id="ARBA00023186"/>
    </source>
</evidence>
<feature type="binding site" evidence="11">
    <location>
        <position position="227"/>
    </location>
    <ligand>
        <name>Zn(2+)</name>
        <dbReference type="ChEBI" id="CHEBI:29105"/>
        <label>1</label>
    </ligand>
</feature>
<feature type="region of interest" description="Disordered" evidence="13">
    <location>
        <begin position="373"/>
        <end position="393"/>
    </location>
</feature>
<dbReference type="NCBIfam" id="TIGR02349">
    <property type="entry name" value="DnaJ_bact"/>
    <property type="match status" value="1"/>
</dbReference>
<dbReference type="Gene3D" id="2.10.230.10">
    <property type="entry name" value="Heat shock protein DnaJ, cysteine-rich domain"/>
    <property type="match status" value="1"/>
</dbReference>
<dbReference type="CDD" id="cd10719">
    <property type="entry name" value="DnaJ_zf"/>
    <property type="match status" value="1"/>
</dbReference>
<feature type="domain" description="J" evidence="14">
    <location>
        <begin position="10"/>
        <end position="75"/>
    </location>
</feature>
<dbReference type="SUPFAM" id="SSF49493">
    <property type="entry name" value="HSP40/DnaJ peptide-binding domain"/>
    <property type="match status" value="2"/>
</dbReference>
<dbReference type="InterPro" id="IPR002939">
    <property type="entry name" value="DnaJ_C"/>
</dbReference>
<comment type="domain">
    <text evidence="11">The J domain is necessary and sufficient to stimulate DnaK ATPase activity. Zinc center 1 plays an important role in the autonomous, DnaK-independent chaperone activity of DnaJ. Zinc center 2 is essential for interaction with DnaK and for DnaJ activity.</text>
</comment>
<dbReference type="SMART" id="SM00271">
    <property type="entry name" value="DnaJ"/>
    <property type="match status" value="1"/>
</dbReference>
<dbReference type="GO" id="GO:0051082">
    <property type="term" value="F:unfolded protein binding"/>
    <property type="evidence" value="ECO:0007669"/>
    <property type="project" value="UniProtKB-UniRule"/>
</dbReference>
<evidence type="ECO:0000256" key="11">
    <source>
        <dbReference type="HAMAP-Rule" id="MF_01152"/>
    </source>
</evidence>
<gene>
    <name evidence="11" type="primary">dnaJ</name>
    <name evidence="16" type="ORF">PSN13_04614</name>
</gene>
<evidence type="ECO:0000256" key="6">
    <source>
        <dbReference type="ARBA" id="ARBA00022833"/>
    </source>
</evidence>
<proteinExistence type="inferred from homology"/>
<dbReference type="InterPro" id="IPR008971">
    <property type="entry name" value="HSP40/DnaJ_pept-bd"/>
</dbReference>
<dbReference type="AlphaFoldDB" id="A0A328NG34"/>
<dbReference type="GO" id="GO:0005737">
    <property type="term" value="C:cytoplasm"/>
    <property type="evidence" value="ECO:0007669"/>
    <property type="project" value="UniProtKB-SubCell"/>
</dbReference>
<keyword evidence="4 11" id="KW-0677">Repeat</keyword>
<dbReference type="Gene3D" id="1.10.287.110">
    <property type="entry name" value="DnaJ domain"/>
    <property type="match status" value="1"/>
</dbReference>
<evidence type="ECO:0000256" key="7">
    <source>
        <dbReference type="ARBA" id="ARBA00023016"/>
    </source>
</evidence>
<evidence type="ECO:0000256" key="3">
    <source>
        <dbReference type="ARBA" id="ARBA00022723"/>
    </source>
</evidence>
<feature type="binding site" evidence="11">
    <location>
        <position position="213"/>
    </location>
    <ligand>
        <name>Zn(2+)</name>
        <dbReference type="ChEBI" id="CHEBI:29105"/>
        <label>2</label>
    </ligand>
</feature>
<comment type="caution">
    <text evidence="16">The sequence shown here is derived from an EMBL/GenBank/DDBJ whole genome shotgun (WGS) entry which is preliminary data.</text>
</comment>
<feature type="domain" description="CR-type" evidence="15">
    <location>
        <begin position="161"/>
        <end position="239"/>
    </location>
</feature>
<dbReference type="GO" id="GO:0008270">
    <property type="term" value="F:zinc ion binding"/>
    <property type="evidence" value="ECO:0007669"/>
    <property type="project" value="UniProtKB-UniRule"/>
</dbReference>
<dbReference type="PRINTS" id="PR00625">
    <property type="entry name" value="JDOMAIN"/>
</dbReference>
<dbReference type="PANTHER" id="PTHR43096:SF54">
    <property type="entry name" value="CHAPERONE PROTEIN DNAJ 1"/>
    <property type="match status" value="1"/>
</dbReference>
<dbReference type="GO" id="GO:0009408">
    <property type="term" value="P:response to heat"/>
    <property type="evidence" value="ECO:0007669"/>
    <property type="project" value="InterPro"/>
</dbReference>
<feature type="binding site" evidence="11">
    <location>
        <position position="174"/>
    </location>
    <ligand>
        <name>Zn(2+)</name>
        <dbReference type="ChEBI" id="CHEBI:29105"/>
        <label>1</label>
    </ligand>
</feature>
<feature type="repeat" description="CXXCXGXG motif" evidence="11">
    <location>
        <begin position="191"/>
        <end position="198"/>
    </location>
</feature>
<feature type="zinc finger region" description="CR-type" evidence="12">
    <location>
        <begin position="161"/>
        <end position="239"/>
    </location>
</feature>
<dbReference type="PROSITE" id="PS51188">
    <property type="entry name" value="ZF_CR"/>
    <property type="match status" value="1"/>
</dbReference>
<comment type="cofactor">
    <cofactor evidence="11">
        <name>Zn(2+)</name>
        <dbReference type="ChEBI" id="CHEBI:29105"/>
    </cofactor>
    <text evidence="11">Binds 2 Zn(2+) ions per monomer.</text>
</comment>
<dbReference type="GO" id="GO:0042026">
    <property type="term" value="P:protein refolding"/>
    <property type="evidence" value="ECO:0007669"/>
    <property type="project" value="TreeGrafter"/>
</dbReference>
<evidence type="ECO:0000256" key="5">
    <source>
        <dbReference type="ARBA" id="ARBA00022771"/>
    </source>
</evidence>
<dbReference type="FunFam" id="2.10.230.10:FF:000002">
    <property type="entry name" value="Molecular chaperone DnaJ"/>
    <property type="match status" value="1"/>
</dbReference>
<evidence type="ECO:0000256" key="13">
    <source>
        <dbReference type="SAM" id="MobiDB-lite"/>
    </source>
</evidence>
<comment type="subcellular location">
    <subcellularLocation>
        <location evidence="11">Cytoplasm</location>
    </subcellularLocation>
</comment>
<name>A0A328NG34_9ACTN</name>
<evidence type="ECO:0000256" key="12">
    <source>
        <dbReference type="PROSITE-ProRule" id="PRU00546"/>
    </source>
</evidence>
<evidence type="ECO:0000259" key="15">
    <source>
        <dbReference type="PROSITE" id="PS51188"/>
    </source>
</evidence>
<evidence type="ECO:0000313" key="16">
    <source>
        <dbReference type="EMBL" id="RAO29420.1"/>
    </source>
</evidence>
<keyword evidence="6 11" id="KW-0862">Zinc</keyword>